<accession>V2XU89</accession>
<comment type="caution">
    <text evidence="1">The sequence shown here is derived from an EMBL/GenBank/DDBJ whole genome shotgun (WGS) entry which is preliminary data.</text>
</comment>
<organism evidence="1 2">
    <name type="scientific">Moniliophthora roreri (strain MCA 2997)</name>
    <name type="common">Cocoa frosty pod rot fungus</name>
    <name type="synonym">Crinipellis roreri</name>
    <dbReference type="NCBI Taxonomy" id="1381753"/>
    <lineage>
        <taxon>Eukaryota</taxon>
        <taxon>Fungi</taxon>
        <taxon>Dikarya</taxon>
        <taxon>Basidiomycota</taxon>
        <taxon>Agaricomycotina</taxon>
        <taxon>Agaricomycetes</taxon>
        <taxon>Agaricomycetidae</taxon>
        <taxon>Agaricales</taxon>
        <taxon>Marasmiineae</taxon>
        <taxon>Marasmiaceae</taxon>
        <taxon>Moniliophthora</taxon>
    </lineage>
</organism>
<dbReference type="AlphaFoldDB" id="V2XU89"/>
<sequence length="717" mass="81410">MKEHPQDIALHFQNGHRIQVNTLTVVLPIIEESVRDLPKILTSFLSADPRRILLLCPEFLAPEVERTLRIILSSDTELYPEYMVLPSTSASTLPEALLRASFSFTGGNDWILISDVEGLEGVDSYFRQSLLRPTSITVPMGPKGTLLKSKSLVSSNSCSTYPQVSEASYLTPPFIFHASLALQIERIPRTWHEFGIAISQHHPGGYGGIIWAKPKACHIRNESIPVLPQYSLDSTIIHDSQGIGRFEDYERESAVITFYAIFSTLDELRTFAPVLCRLQRDGKRVQNYLDTTYERSTSGNTLVGSCLLSYEPFFSFHGSVIGDRSIVLFTLAELGHRLEGATNIQIPRDDLLHCGWMVTLTAVEWRDWHLPRLTISIITKNRPDSLARLLSSVSRGRYFGDLVNMRIHLEQSTDHRTMQTVKSFAWHHGSLFIHHRVIHGGLLPAVVESWYPHTNDSYGLLLEDDVELSPLFYAWIKMSLLRYRYGNNHGQHLQIFGISLYQQKNIELHTDGRKPFNASQLFIDNGIPPFTPYLSQIPCSWGAVYFPEHWAEFHDYLTMRFSEMAFPIDQVVVPEVRSNRWSKSWKKYFIELVFLRGYVMLYPNFPEFVSLSTNHLEVGSHVKVRSKAKQEAFMVPLMQLSSDSKAVVGLLSLPEMSLSVKLPVLNLTGSLSTIKDLEIVGASRRTELVTCEALRAFEAMSLLCLFEDQMVPAAYNP</sequence>
<dbReference type="Proteomes" id="UP000017559">
    <property type="component" value="Unassembled WGS sequence"/>
</dbReference>
<dbReference type="OrthoDB" id="2020070at2759"/>
<dbReference type="STRING" id="1381753.V2XU89"/>
<dbReference type="HOGENOM" id="CLU_004238_1_0_1"/>
<keyword evidence="2" id="KW-1185">Reference proteome</keyword>
<protein>
    <submittedName>
        <fullName evidence="1">Glycosyltransferase 2</fullName>
    </submittedName>
</protein>
<dbReference type="EMBL" id="AWSO01000047">
    <property type="protein sequence ID" value="ESK96416.1"/>
    <property type="molecule type" value="Genomic_DNA"/>
</dbReference>
<gene>
    <name evidence="1" type="ORF">Moror_6924</name>
</gene>
<reference evidence="1 2" key="1">
    <citation type="journal article" date="2014" name="BMC Genomics">
        <title>Genome and secretome analysis of the hemibiotrophic fungal pathogen, Moniliophthora roreri, which causes frosty pod rot disease of cacao: mechanisms of the biotrophic and necrotrophic phases.</title>
        <authorList>
            <person name="Meinhardt L.W."/>
            <person name="Costa G.G.L."/>
            <person name="Thomazella D.P.T."/>
            <person name="Teixeira P.J.P.L."/>
            <person name="Carazzolle M.F."/>
            <person name="Schuster S.C."/>
            <person name="Carlson J.E."/>
            <person name="Guiltinan M.J."/>
            <person name="Mieczkowski P."/>
            <person name="Farmer A."/>
            <person name="Ramaraj T."/>
            <person name="Crozier J."/>
            <person name="Davis R.E."/>
            <person name="Shao J."/>
            <person name="Melnick R.L."/>
            <person name="Pereira G.A.G."/>
            <person name="Bailey B.A."/>
        </authorList>
    </citation>
    <scope>NUCLEOTIDE SEQUENCE [LARGE SCALE GENOMIC DNA]</scope>
    <source>
        <strain evidence="1 2">MCA 2997</strain>
    </source>
</reference>
<dbReference type="PANTHER" id="PTHR33604">
    <property type="entry name" value="OSJNBA0004B13.7 PROTEIN"/>
    <property type="match status" value="1"/>
</dbReference>
<dbReference type="SUPFAM" id="SSF53448">
    <property type="entry name" value="Nucleotide-diphospho-sugar transferases"/>
    <property type="match status" value="1"/>
</dbReference>
<dbReference type="PANTHER" id="PTHR33604:SF3">
    <property type="entry name" value="OSJNBA0004B13.7 PROTEIN"/>
    <property type="match status" value="1"/>
</dbReference>
<name>V2XU89_MONRO</name>
<dbReference type="Gene3D" id="3.90.550.10">
    <property type="entry name" value="Spore Coat Polysaccharide Biosynthesis Protein SpsA, Chain A"/>
    <property type="match status" value="1"/>
</dbReference>
<dbReference type="InterPro" id="IPR029044">
    <property type="entry name" value="Nucleotide-diphossugar_trans"/>
</dbReference>
<evidence type="ECO:0000313" key="2">
    <source>
        <dbReference type="Proteomes" id="UP000017559"/>
    </source>
</evidence>
<proteinExistence type="predicted"/>
<dbReference type="GO" id="GO:0016740">
    <property type="term" value="F:transferase activity"/>
    <property type="evidence" value="ECO:0007669"/>
    <property type="project" value="UniProtKB-KW"/>
</dbReference>
<dbReference type="KEGG" id="mrr:Moror_6924"/>
<evidence type="ECO:0000313" key="1">
    <source>
        <dbReference type="EMBL" id="ESK96416.1"/>
    </source>
</evidence>